<dbReference type="GO" id="GO:0046943">
    <property type="term" value="F:carboxylic acid transmembrane transporter activity"/>
    <property type="evidence" value="ECO:0007669"/>
    <property type="project" value="TreeGrafter"/>
</dbReference>
<evidence type="ECO:0000256" key="3">
    <source>
        <dbReference type="ARBA" id="ARBA00022692"/>
    </source>
</evidence>
<organism evidence="8 9">
    <name type="scientific">Klebsiella aerogenes (strain ATCC 13048 / DSM 30053 / CCUG 1429 / JCM 1235 / KCTC 2190 / NBRC 13534 / NCIMB 10102 / NCTC 10006 / CDC 819-56)</name>
    <name type="common">Enterobacter aerogenes</name>
    <dbReference type="NCBI Taxonomy" id="1028307"/>
    <lineage>
        <taxon>Bacteria</taxon>
        <taxon>Pseudomonadati</taxon>
        <taxon>Pseudomonadota</taxon>
        <taxon>Gammaproteobacteria</taxon>
        <taxon>Enterobacterales</taxon>
        <taxon>Enterobacteriaceae</taxon>
        <taxon>Klebsiella/Raoultella group</taxon>
        <taxon>Klebsiella</taxon>
    </lineage>
</organism>
<evidence type="ECO:0000313" key="8">
    <source>
        <dbReference type="EMBL" id="AEG98130.1"/>
    </source>
</evidence>
<feature type="transmembrane region" description="Helical" evidence="6">
    <location>
        <begin position="58"/>
        <end position="76"/>
    </location>
</feature>
<proteinExistence type="predicted"/>
<evidence type="ECO:0000256" key="6">
    <source>
        <dbReference type="SAM" id="Phobius"/>
    </source>
</evidence>
<dbReference type="eggNOG" id="COG2814">
    <property type="taxonomic scope" value="Bacteria"/>
</dbReference>
<feature type="transmembrane region" description="Helical" evidence="6">
    <location>
        <begin position="411"/>
        <end position="432"/>
    </location>
</feature>
<feature type="transmembrane region" description="Helical" evidence="6">
    <location>
        <begin position="174"/>
        <end position="193"/>
    </location>
</feature>
<feature type="transmembrane region" description="Helical" evidence="6">
    <location>
        <begin position="382"/>
        <end position="405"/>
    </location>
</feature>
<dbReference type="RefSeq" id="WP_015704998.1">
    <property type="nucleotide sequence ID" value="NC_015663.1"/>
</dbReference>
<accession>A0A0H3FV30</accession>
<keyword evidence="3 6" id="KW-0812">Transmembrane</keyword>
<dbReference type="PANTHER" id="PTHR23508">
    <property type="entry name" value="CARBOXYLIC ACID TRANSPORTER PROTEIN HOMOLOG"/>
    <property type="match status" value="1"/>
</dbReference>
<keyword evidence="2" id="KW-1003">Cell membrane</keyword>
<evidence type="ECO:0000256" key="2">
    <source>
        <dbReference type="ARBA" id="ARBA00022475"/>
    </source>
</evidence>
<sequence length="447" mass="48666">MNNDIIKFIESRKFSRFDANLVILGVFLITFTGYAAPAYGSIIPMLFKEWTGLDWDQLGYVGSLSEFGSLFGALVWSVISRRFGIKRVLIISVMFFCVGTFSQAFSPTIEVFAILRFIAGFGFGGVIPLVISLLSEYAPKTSKSKSVATALCGNQFGAIIASFVAIYVTTQVGQWRPVFWLGIIPVLLLPYIIKTMPESAHFMLKNKDVAGLKNVLYRIDKDYSANIDIESAVNNFTIEIDSNKVHYKDLFGRKYALISFLACVIAIMGLLFINGVIVWLPGVMTNAGYALGSSIAFTIFLCAGAIAGAIYWGSVADKKGFAILMPSIYFIGSVCLILMGVKSTIVVLYVLITLVGFFLFAAHSLVNAFIAQHYPHDLRTVAIGLPNSLGRIGGLLGPTLGGLLMANQVSVMGWFIVFAGTGLIAAISFVLINIQTRRLMNLQTGCV</sequence>
<dbReference type="InterPro" id="IPR036259">
    <property type="entry name" value="MFS_trans_sf"/>
</dbReference>
<dbReference type="EMBL" id="CP002824">
    <property type="protein sequence ID" value="AEG98130.1"/>
    <property type="molecule type" value="Genomic_DNA"/>
</dbReference>
<dbReference type="Proteomes" id="UP000008881">
    <property type="component" value="Chromosome"/>
</dbReference>
<keyword evidence="4 6" id="KW-1133">Transmembrane helix</keyword>
<keyword evidence="9" id="KW-1185">Reference proteome</keyword>
<dbReference type="HOGENOM" id="CLU_001265_46_4_6"/>
<evidence type="ECO:0000256" key="4">
    <source>
        <dbReference type="ARBA" id="ARBA00022989"/>
    </source>
</evidence>
<dbReference type="SUPFAM" id="SSF103473">
    <property type="entry name" value="MFS general substrate transporter"/>
    <property type="match status" value="1"/>
</dbReference>
<dbReference type="KEGG" id="eae:EAE_16095"/>
<evidence type="ECO:0000313" key="9">
    <source>
        <dbReference type="Proteomes" id="UP000008881"/>
    </source>
</evidence>
<dbReference type="InterPro" id="IPR011701">
    <property type="entry name" value="MFS"/>
</dbReference>
<feature type="domain" description="Major facilitator superfamily (MFS) profile" evidence="7">
    <location>
        <begin position="18"/>
        <end position="437"/>
    </location>
</feature>
<dbReference type="PATRIC" id="fig|1028307.3.peg.3221"/>
<dbReference type="InterPro" id="IPR005829">
    <property type="entry name" value="Sugar_transporter_CS"/>
</dbReference>
<keyword evidence="5 6" id="KW-0472">Membrane</keyword>
<feature type="transmembrane region" description="Helical" evidence="6">
    <location>
        <begin position="320"/>
        <end position="341"/>
    </location>
</feature>
<reference evidence="8 9" key="1">
    <citation type="journal article" date="2012" name="J. Bacteriol.">
        <title>Complete genome sequence of Enterobacter aerogenes KCTC 2190.</title>
        <authorList>
            <person name="Shin S.H."/>
            <person name="Kim S."/>
            <person name="Kim J.Y."/>
            <person name="Lee S."/>
            <person name="Um Y."/>
            <person name="Oh M.K."/>
            <person name="Kim Y.R."/>
            <person name="Lee J."/>
            <person name="Yang K.S."/>
        </authorList>
    </citation>
    <scope>NUCLEOTIDE SEQUENCE [LARGE SCALE GENOMIC DNA]</scope>
    <source>
        <strain evidence="8 9">KCTC 2190</strain>
    </source>
</reference>
<feature type="transmembrane region" description="Helical" evidence="6">
    <location>
        <begin position="111"/>
        <end position="134"/>
    </location>
</feature>
<dbReference type="Pfam" id="PF07690">
    <property type="entry name" value="MFS_1"/>
    <property type="match status" value="1"/>
</dbReference>
<gene>
    <name evidence="8" type="ordered locus">EAE_16095</name>
</gene>
<dbReference type="Gene3D" id="1.20.1250.20">
    <property type="entry name" value="MFS general substrate transporter like domains"/>
    <property type="match status" value="1"/>
</dbReference>
<dbReference type="PANTHER" id="PTHR23508:SF10">
    <property type="entry name" value="CARBOXYLIC ACID TRANSPORTER PROTEIN HOMOLOG"/>
    <property type="match status" value="1"/>
</dbReference>
<dbReference type="AlphaFoldDB" id="A0A0H3FV30"/>
<dbReference type="PROSITE" id="PS50850">
    <property type="entry name" value="MFS"/>
    <property type="match status" value="1"/>
</dbReference>
<dbReference type="PROSITE" id="PS00217">
    <property type="entry name" value="SUGAR_TRANSPORT_2"/>
    <property type="match status" value="1"/>
</dbReference>
<feature type="transmembrane region" description="Helical" evidence="6">
    <location>
        <begin position="88"/>
        <end position="105"/>
    </location>
</feature>
<dbReference type="GeneID" id="93311405"/>
<feature type="transmembrane region" description="Helical" evidence="6">
    <location>
        <begin position="255"/>
        <end position="281"/>
    </location>
</feature>
<comment type="subcellular location">
    <subcellularLocation>
        <location evidence="1">Cell membrane</location>
        <topology evidence="1">Multi-pass membrane protein</topology>
    </subcellularLocation>
</comment>
<dbReference type="InterPro" id="IPR020846">
    <property type="entry name" value="MFS_dom"/>
</dbReference>
<evidence type="ECO:0000256" key="5">
    <source>
        <dbReference type="ARBA" id="ARBA00023136"/>
    </source>
</evidence>
<dbReference type="GO" id="GO:0005886">
    <property type="term" value="C:plasma membrane"/>
    <property type="evidence" value="ECO:0007669"/>
    <property type="project" value="UniProtKB-SubCell"/>
</dbReference>
<evidence type="ECO:0000256" key="1">
    <source>
        <dbReference type="ARBA" id="ARBA00004651"/>
    </source>
</evidence>
<protein>
    <submittedName>
        <fullName evidence="8">Major facilitator superfamily MFS_1</fullName>
    </submittedName>
</protein>
<feature type="transmembrane region" description="Helical" evidence="6">
    <location>
        <begin position="287"/>
        <end position="313"/>
    </location>
</feature>
<feature type="transmembrane region" description="Helical" evidence="6">
    <location>
        <begin position="347"/>
        <end position="370"/>
    </location>
</feature>
<name>A0A0H3FV30_KLEAK</name>
<feature type="transmembrane region" description="Helical" evidence="6">
    <location>
        <begin position="21"/>
        <end position="46"/>
    </location>
</feature>
<feature type="transmembrane region" description="Helical" evidence="6">
    <location>
        <begin position="146"/>
        <end position="168"/>
    </location>
</feature>
<dbReference type="OrthoDB" id="9787026at2"/>
<evidence type="ECO:0000259" key="7">
    <source>
        <dbReference type="PROSITE" id="PS50850"/>
    </source>
</evidence>